<gene>
    <name evidence="2" type="ORF">ACFONP_12250</name>
</gene>
<protein>
    <submittedName>
        <fullName evidence="2">Uncharacterized protein</fullName>
    </submittedName>
</protein>
<keyword evidence="3" id="KW-1185">Reference proteome</keyword>
<accession>A0ABV7MDR8</accession>
<reference evidence="3" key="1">
    <citation type="journal article" date="2019" name="Int. J. Syst. Evol. Microbiol.">
        <title>The Global Catalogue of Microorganisms (GCM) 10K type strain sequencing project: providing services to taxonomists for standard genome sequencing and annotation.</title>
        <authorList>
            <consortium name="The Broad Institute Genomics Platform"/>
            <consortium name="The Broad Institute Genome Sequencing Center for Infectious Disease"/>
            <person name="Wu L."/>
            <person name="Ma J."/>
        </authorList>
    </citation>
    <scope>NUCLEOTIDE SEQUENCE [LARGE SCALE GENOMIC DNA]</scope>
    <source>
        <strain evidence="3">KCTC 22245</strain>
    </source>
</reference>
<dbReference type="EMBL" id="JBHRVA010000003">
    <property type="protein sequence ID" value="MFC3303500.1"/>
    <property type="molecule type" value="Genomic_DNA"/>
</dbReference>
<proteinExistence type="predicted"/>
<comment type="caution">
    <text evidence="2">The sequence shown here is derived from an EMBL/GenBank/DDBJ whole genome shotgun (WGS) entry which is preliminary data.</text>
</comment>
<feature type="chain" id="PRO_5046516357" evidence="1">
    <location>
        <begin position="24"/>
        <end position="325"/>
    </location>
</feature>
<dbReference type="Proteomes" id="UP001595607">
    <property type="component" value="Unassembled WGS sequence"/>
</dbReference>
<feature type="signal peptide" evidence="1">
    <location>
        <begin position="1"/>
        <end position="23"/>
    </location>
</feature>
<dbReference type="RefSeq" id="WP_378993111.1">
    <property type="nucleotide sequence ID" value="NZ_JBHRVA010000003.1"/>
</dbReference>
<keyword evidence="1" id="KW-0732">Signal</keyword>
<evidence type="ECO:0000256" key="1">
    <source>
        <dbReference type="SAM" id="SignalP"/>
    </source>
</evidence>
<organism evidence="2 3">
    <name type="scientific">Parvularcula lutaonensis</name>
    <dbReference type="NCBI Taxonomy" id="491923"/>
    <lineage>
        <taxon>Bacteria</taxon>
        <taxon>Pseudomonadati</taxon>
        <taxon>Pseudomonadota</taxon>
        <taxon>Alphaproteobacteria</taxon>
        <taxon>Parvularculales</taxon>
        <taxon>Parvularculaceae</taxon>
        <taxon>Parvularcula</taxon>
    </lineage>
</organism>
<evidence type="ECO:0000313" key="2">
    <source>
        <dbReference type="EMBL" id="MFC3303500.1"/>
    </source>
</evidence>
<sequence>MSLKAWVVAGMAASALAMGPASASSTVGKKADMERMEGAQLIEFAAQPYIQFREDIDHVSANKPQDEASMRDAYYRLASHDNRTMAASWIAYAAMIAADTPEFSAAVEKKMKKRGGAAAFEAELAANPGMIRQLPGADKAIAAIMAFSTNDAARIRDVGDSFIADAYDLQKVAWARREIAQSGMDRVDSALRYAAKRQWADYDRKVKPKRNGAVRPDLVKNASWSKEWSGEAKPVNPAARPGTIVSKALILGAHYTMNSARTEHLASFGTSKKSERCFTNAQMNLDQCIAATRTPYEEAFCLGQHALNDMSSCVGWPAGAGAAGS</sequence>
<name>A0ABV7MDR8_9PROT</name>
<evidence type="ECO:0000313" key="3">
    <source>
        <dbReference type="Proteomes" id="UP001595607"/>
    </source>
</evidence>